<accession>A0A6J5SRA3</accession>
<dbReference type="EMBL" id="LR797075">
    <property type="protein sequence ID" value="CAB4185471.1"/>
    <property type="molecule type" value="Genomic_DNA"/>
</dbReference>
<evidence type="ECO:0000313" key="1">
    <source>
        <dbReference type="EMBL" id="CAB4185471.1"/>
    </source>
</evidence>
<evidence type="ECO:0000313" key="2">
    <source>
        <dbReference type="EMBL" id="CAB4193697.1"/>
    </source>
</evidence>
<name>A0A6J5SRA3_9CAUD</name>
<evidence type="ECO:0000313" key="4">
    <source>
        <dbReference type="EMBL" id="CAB5231452.1"/>
    </source>
</evidence>
<reference evidence="3" key="1">
    <citation type="submission" date="2020-05" db="EMBL/GenBank/DDBJ databases">
        <authorList>
            <person name="Chiriac C."/>
            <person name="Salcher M."/>
            <person name="Ghai R."/>
            <person name="Kavagutti S V."/>
        </authorList>
    </citation>
    <scope>NUCLEOTIDE SEQUENCE</scope>
</reference>
<dbReference type="EMBL" id="LR797450">
    <property type="protein sequence ID" value="CAB4217646.1"/>
    <property type="molecule type" value="Genomic_DNA"/>
</dbReference>
<dbReference type="EMBL" id="LR797197">
    <property type="protein sequence ID" value="CAB4193697.1"/>
    <property type="molecule type" value="Genomic_DNA"/>
</dbReference>
<dbReference type="EMBL" id="LR798430">
    <property type="protein sequence ID" value="CAB5231452.1"/>
    <property type="molecule type" value="Genomic_DNA"/>
</dbReference>
<sequence length="94" mass="10422">MGRTVKLVIKTGTTVESTIWENEFDGPAMLELARTKGYFAGVVAAWWGWTATELAKELEGIESLGLSNQEFISALVNLRVACETYDLCTIKTYL</sequence>
<evidence type="ECO:0000313" key="3">
    <source>
        <dbReference type="EMBL" id="CAB4217646.1"/>
    </source>
</evidence>
<proteinExistence type="predicted"/>
<gene>
    <name evidence="1" type="ORF">UFOVP1127_79</name>
    <name evidence="2" type="ORF">UFOVP1242_131</name>
    <name evidence="3" type="ORF">UFOVP1492_55</name>
    <name evidence="4" type="ORF">UFOVP1580_84</name>
</gene>
<organism evidence="3">
    <name type="scientific">uncultured Caudovirales phage</name>
    <dbReference type="NCBI Taxonomy" id="2100421"/>
    <lineage>
        <taxon>Viruses</taxon>
        <taxon>Duplodnaviria</taxon>
        <taxon>Heunggongvirae</taxon>
        <taxon>Uroviricota</taxon>
        <taxon>Caudoviricetes</taxon>
        <taxon>Peduoviridae</taxon>
        <taxon>Maltschvirus</taxon>
        <taxon>Maltschvirus maltsch</taxon>
    </lineage>
</organism>
<protein>
    <submittedName>
        <fullName evidence="3">Uncharacterized protein</fullName>
    </submittedName>
</protein>